<dbReference type="OrthoDB" id="1823011at2"/>
<evidence type="ECO:0000313" key="2">
    <source>
        <dbReference type="Proteomes" id="UP000183190"/>
    </source>
</evidence>
<evidence type="ECO:0000313" key="1">
    <source>
        <dbReference type="EMBL" id="SEH68706.1"/>
    </source>
</evidence>
<dbReference type="Proteomes" id="UP000183190">
    <property type="component" value="Unassembled WGS sequence"/>
</dbReference>
<dbReference type="RefSeq" id="WP_074717189.1">
    <property type="nucleotide sequence ID" value="NZ_FNWV01000007.1"/>
</dbReference>
<protein>
    <submittedName>
        <fullName evidence="1">Uncharacterized protein</fullName>
    </submittedName>
</protein>
<dbReference type="AlphaFoldDB" id="A0A1H6K1L0"/>
<organism evidence="1 2">
    <name type="scientific">Ruminococcus flavefaciens</name>
    <dbReference type="NCBI Taxonomy" id="1265"/>
    <lineage>
        <taxon>Bacteria</taxon>
        <taxon>Bacillati</taxon>
        <taxon>Bacillota</taxon>
        <taxon>Clostridia</taxon>
        <taxon>Eubacteriales</taxon>
        <taxon>Oscillospiraceae</taxon>
        <taxon>Ruminococcus</taxon>
    </lineage>
</organism>
<gene>
    <name evidence="1" type="ORF">SAMN02910265_02128</name>
</gene>
<proteinExistence type="predicted"/>
<accession>A0A1H6K1L0</accession>
<sequence>MAVFVPPVFLIRKKRIMRSLMKANAYSPDTAKRLDEIGLLSPYSFPFITLRLVRRNVISVTDEGKYYITHQ</sequence>
<dbReference type="EMBL" id="FNWV01000007">
    <property type="protein sequence ID" value="SEH68706.1"/>
    <property type="molecule type" value="Genomic_DNA"/>
</dbReference>
<name>A0A1H6K1L0_RUMFL</name>
<reference evidence="1 2" key="1">
    <citation type="submission" date="2016-10" db="EMBL/GenBank/DDBJ databases">
        <authorList>
            <person name="de Groot N.N."/>
        </authorList>
    </citation>
    <scope>NUCLEOTIDE SEQUENCE [LARGE SCALE GENOMIC DNA]</scope>
    <source>
        <strain evidence="1 2">YAD2003</strain>
    </source>
</reference>